<feature type="transmembrane region" description="Helical" evidence="1">
    <location>
        <begin position="63"/>
        <end position="86"/>
    </location>
</feature>
<proteinExistence type="predicted"/>
<feature type="transmembrane region" description="Helical" evidence="1">
    <location>
        <begin position="188"/>
        <end position="206"/>
    </location>
</feature>
<evidence type="ECO:0000313" key="3">
    <source>
        <dbReference type="Proteomes" id="UP000191612"/>
    </source>
</evidence>
<protein>
    <submittedName>
        <fullName evidence="2">Uncharacterized protein</fullName>
    </submittedName>
</protein>
<keyword evidence="1" id="KW-0812">Transmembrane</keyword>
<dbReference type="STRING" id="60172.A0A1V6R2R5"/>
<keyword evidence="1" id="KW-0472">Membrane</keyword>
<evidence type="ECO:0000256" key="1">
    <source>
        <dbReference type="SAM" id="Phobius"/>
    </source>
</evidence>
<reference evidence="3" key="1">
    <citation type="journal article" date="2017" name="Nat. Microbiol.">
        <title>Global analysis of biosynthetic gene clusters reveals vast potential of secondary metabolite production in Penicillium species.</title>
        <authorList>
            <person name="Nielsen J.C."/>
            <person name="Grijseels S."/>
            <person name="Prigent S."/>
            <person name="Ji B."/>
            <person name="Dainat J."/>
            <person name="Nielsen K.F."/>
            <person name="Frisvad J.C."/>
            <person name="Workman M."/>
            <person name="Nielsen J."/>
        </authorList>
    </citation>
    <scope>NUCLEOTIDE SEQUENCE [LARGE SCALE GENOMIC DNA]</scope>
    <source>
        <strain evidence="3">IBT 29525</strain>
    </source>
</reference>
<name>A0A1V6R2R5_9EURO</name>
<keyword evidence="1" id="KW-1133">Transmembrane helix</keyword>
<dbReference type="EMBL" id="MDYO01000020">
    <property type="protein sequence ID" value="OQD95506.1"/>
    <property type="molecule type" value="Genomic_DNA"/>
</dbReference>
<feature type="transmembrane region" description="Helical" evidence="1">
    <location>
        <begin position="316"/>
        <end position="338"/>
    </location>
</feature>
<dbReference type="PANTHER" id="PTHR35043:SF7">
    <property type="entry name" value="TRANSCRIPTION FACTOR DOMAIN-CONTAINING PROTEIN"/>
    <property type="match status" value="1"/>
</dbReference>
<dbReference type="AlphaFoldDB" id="A0A1V6R2R5"/>
<gene>
    <name evidence="2" type="ORF">PENSOL_c020G07987</name>
</gene>
<dbReference type="Proteomes" id="UP000191612">
    <property type="component" value="Unassembled WGS sequence"/>
</dbReference>
<dbReference type="PANTHER" id="PTHR35043">
    <property type="entry name" value="TRANSCRIPTION FACTOR DOMAIN-CONTAINING PROTEIN"/>
    <property type="match status" value="1"/>
</dbReference>
<sequence length="339" mass="38442">MEYRVSASSGLLSWQLDTNNRSTWDIVWSCSSTIFACTWTIIHSDVPGRQVSEARQQLMCVRTWLIALLVPELILGFAFLELFSVINSRARYNVVQAEAKIRRQARSISHGGLRNEPFDGVLENPNAAKWTFAQTFCINAGGLALQTQDDWIYTVTCEDEMVLLIQSGMVSPLDLRERDIQEHAKQDWLGKLFTLLQVSWFICNIITRWASHVSVSPFELATVAYCLLGIVIYGFWWFKPKDMGAPIIVPLHYDRDNIPGDLHDAMHSTGWTHRLAPLKEEHILLIAWDAMKTPFLSDNAGDVELLKERPIETPSWIIHIAVILFGLTSLSYCGIHIAA</sequence>
<accession>A0A1V6R2R5</accession>
<evidence type="ECO:0000313" key="2">
    <source>
        <dbReference type="EMBL" id="OQD95506.1"/>
    </source>
</evidence>
<feature type="transmembrane region" description="Helical" evidence="1">
    <location>
        <begin position="218"/>
        <end position="238"/>
    </location>
</feature>
<keyword evidence="3" id="KW-1185">Reference proteome</keyword>
<comment type="caution">
    <text evidence="2">The sequence shown here is derived from an EMBL/GenBank/DDBJ whole genome shotgun (WGS) entry which is preliminary data.</text>
</comment>
<organism evidence="2 3">
    <name type="scientific">Penicillium solitum</name>
    <dbReference type="NCBI Taxonomy" id="60172"/>
    <lineage>
        <taxon>Eukaryota</taxon>
        <taxon>Fungi</taxon>
        <taxon>Dikarya</taxon>
        <taxon>Ascomycota</taxon>
        <taxon>Pezizomycotina</taxon>
        <taxon>Eurotiomycetes</taxon>
        <taxon>Eurotiomycetidae</taxon>
        <taxon>Eurotiales</taxon>
        <taxon>Aspergillaceae</taxon>
        <taxon>Penicillium</taxon>
    </lineage>
</organism>